<dbReference type="InterPro" id="IPR036322">
    <property type="entry name" value="WD40_repeat_dom_sf"/>
</dbReference>
<dbReference type="AlphaFoldDB" id="A0A9P6MB06"/>
<reference evidence="3" key="1">
    <citation type="journal article" date="2020" name="Fungal Divers.">
        <title>Resolving the Mortierellaceae phylogeny through synthesis of multi-gene phylogenetics and phylogenomics.</title>
        <authorList>
            <person name="Vandepol N."/>
            <person name="Liber J."/>
            <person name="Desiro A."/>
            <person name="Na H."/>
            <person name="Kennedy M."/>
            <person name="Barry K."/>
            <person name="Grigoriev I.V."/>
            <person name="Miller A.N."/>
            <person name="O'Donnell K."/>
            <person name="Stajich J.E."/>
            <person name="Bonito G."/>
        </authorList>
    </citation>
    <scope>NUCLEOTIDE SEQUENCE</scope>
    <source>
        <strain evidence="3">MES-2147</strain>
    </source>
</reference>
<dbReference type="InterPro" id="IPR024761">
    <property type="entry name" value="TFIIIC_delta_N"/>
</dbReference>
<gene>
    <name evidence="3" type="ORF">BGZ65_008798</name>
</gene>
<comment type="caution">
    <text evidence="3">The sequence shown here is derived from an EMBL/GenBank/DDBJ whole genome shotgun (WGS) entry which is preliminary data.</text>
</comment>
<feature type="domain" description="Transcription factor IIIC 90kDa subunit N-terminal" evidence="2">
    <location>
        <begin position="54"/>
        <end position="180"/>
    </location>
</feature>
<sequence length="322" mass="35946">MKRSTKQFHVTSAPALTVKDDSPPWKYIILDKYLMAHWGAARDINLGTADKLESVSVAWSPRITANNIGSVLALGNKAGHVTIWHVNDPKNIRCIKSWKTTSDNWIVCLSWSPWTIEDNLYVSTLSYATADGIVQACKIKFNSNSPLEDIEISENFMNFPNQSLHPCTILRWKPTGIENLREPNILAFSKGNRLHVWFPMSNKILVWRRPIAKAITDITWDTYGKLLFVFFMDGKHSALNLQGDELVVDDEYVEFVNQTIISRCHVQTKTNIAQDDGEGDGANVEDEGADDEVGGGSGHNRLQLHITSGDSSSAGLQLATVY</sequence>
<keyword evidence="4" id="KW-1185">Reference proteome</keyword>
<organism evidence="3 4">
    <name type="scientific">Modicella reniformis</name>
    <dbReference type="NCBI Taxonomy" id="1440133"/>
    <lineage>
        <taxon>Eukaryota</taxon>
        <taxon>Fungi</taxon>
        <taxon>Fungi incertae sedis</taxon>
        <taxon>Mucoromycota</taxon>
        <taxon>Mortierellomycotina</taxon>
        <taxon>Mortierellomycetes</taxon>
        <taxon>Mortierellales</taxon>
        <taxon>Mortierellaceae</taxon>
        <taxon>Modicella</taxon>
    </lineage>
</organism>
<evidence type="ECO:0000313" key="3">
    <source>
        <dbReference type="EMBL" id="KAF9986095.1"/>
    </source>
</evidence>
<accession>A0A9P6MB06</accession>
<feature type="region of interest" description="Disordered" evidence="1">
    <location>
        <begin position="272"/>
        <end position="302"/>
    </location>
</feature>
<name>A0A9P6MB06_9FUNG</name>
<dbReference type="EMBL" id="JAAAHW010003253">
    <property type="protein sequence ID" value="KAF9986095.1"/>
    <property type="molecule type" value="Genomic_DNA"/>
</dbReference>
<dbReference type="Gene3D" id="2.130.10.10">
    <property type="entry name" value="YVTN repeat-like/Quinoprotein amine dehydrogenase"/>
    <property type="match status" value="1"/>
</dbReference>
<protein>
    <recommendedName>
        <fullName evidence="2">Transcription factor IIIC 90kDa subunit N-terminal domain-containing protein</fullName>
    </recommendedName>
</protein>
<feature type="compositionally biased region" description="Acidic residues" evidence="1">
    <location>
        <begin position="275"/>
        <end position="293"/>
    </location>
</feature>
<dbReference type="InterPro" id="IPR015943">
    <property type="entry name" value="WD40/YVTN_repeat-like_dom_sf"/>
</dbReference>
<dbReference type="Proteomes" id="UP000749646">
    <property type="component" value="Unassembled WGS sequence"/>
</dbReference>
<dbReference type="SUPFAM" id="SSF50978">
    <property type="entry name" value="WD40 repeat-like"/>
    <property type="match status" value="1"/>
</dbReference>
<dbReference type="Pfam" id="PF12657">
    <property type="entry name" value="TFIIIC_delta"/>
    <property type="match status" value="1"/>
</dbReference>
<evidence type="ECO:0000313" key="4">
    <source>
        <dbReference type="Proteomes" id="UP000749646"/>
    </source>
</evidence>
<evidence type="ECO:0000259" key="2">
    <source>
        <dbReference type="Pfam" id="PF12657"/>
    </source>
</evidence>
<dbReference type="OrthoDB" id="6021743at2759"/>
<evidence type="ECO:0000256" key="1">
    <source>
        <dbReference type="SAM" id="MobiDB-lite"/>
    </source>
</evidence>
<proteinExistence type="predicted"/>